<dbReference type="PANTHER" id="PTHR34611">
    <property type="match status" value="1"/>
</dbReference>
<dbReference type="PANTHER" id="PTHR34611:SF2">
    <property type="entry name" value="INACTIVE RECOMBINATION-PROMOTING NUCLEASE-LIKE PROTEIN RPNE-RELATED"/>
    <property type="match status" value="1"/>
</dbReference>
<dbReference type="AlphaFoldDB" id="A0A0F3RBZ8"/>
<evidence type="ECO:0000313" key="5">
    <source>
        <dbReference type="Proteomes" id="UP000033736"/>
    </source>
</evidence>
<dbReference type="InterPro" id="IPR010106">
    <property type="entry name" value="RpnA"/>
</dbReference>
<evidence type="ECO:0000313" key="4">
    <source>
        <dbReference type="EMBL" id="KJW03803.1"/>
    </source>
</evidence>
<evidence type="ECO:0000256" key="2">
    <source>
        <dbReference type="SAM" id="MobiDB-lite"/>
    </source>
</evidence>
<dbReference type="Proteomes" id="UP000033736">
    <property type="component" value="Unassembled WGS sequence"/>
</dbReference>
<feature type="region of interest" description="Disordered" evidence="2">
    <location>
        <begin position="1"/>
        <end position="30"/>
    </location>
</feature>
<comment type="similarity">
    <text evidence="1">Belongs to the Rpn/YhgA-like nuclease family.</text>
</comment>
<dbReference type="GO" id="GO:0006310">
    <property type="term" value="P:DNA recombination"/>
    <property type="evidence" value="ECO:0007669"/>
    <property type="project" value="TreeGrafter"/>
</dbReference>
<dbReference type="GO" id="GO:1990238">
    <property type="term" value="F:double-stranded DNA endonuclease activity"/>
    <property type="evidence" value="ECO:0007669"/>
    <property type="project" value="TreeGrafter"/>
</dbReference>
<dbReference type="EMBL" id="LAOQ01000012">
    <property type="protein sequence ID" value="KJW03803.1"/>
    <property type="molecule type" value="Genomic_DNA"/>
</dbReference>
<reference evidence="4 5" key="1">
    <citation type="submission" date="2015-01" db="EMBL/GenBank/DDBJ databases">
        <title>Genome Sequencing of Rickettsiales /home/snadendla/prok_pipe/test/illegal_ec_num.txt.</title>
        <authorList>
            <person name="Daugherty S.C."/>
            <person name="Su Q."/>
            <person name="Abolude K."/>
            <person name="Beier-Sexton M."/>
            <person name="Carlyon J.A."/>
            <person name="Carter R."/>
            <person name="Day N.P."/>
            <person name="Dumler S.J."/>
            <person name="Dyachenko V."/>
            <person name="Godinez A."/>
            <person name="Kurtti T.J."/>
            <person name="Lichay M."/>
            <person name="Mullins K.E."/>
            <person name="Ott S."/>
            <person name="Pappas-Brown V."/>
            <person name="Paris D.H."/>
            <person name="Patel P."/>
            <person name="Richards A.L."/>
            <person name="Sadzewicz L."/>
            <person name="Sears K."/>
            <person name="Seidman D."/>
            <person name="Sengamalay N."/>
            <person name="Stenos J."/>
            <person name="Tallon L.J."/>
            <person name="Vincent G."/>
            <person name="Fraser C.M."/>
            <person name="Munderloh U."/>
            <person name="Dunning-Hotopp J.C."/>
        </authorList>
    </citation>
    <scope>NUCLEOTIDE SEQUENCE [LARGE SCALE GENOMIC DNA]</scope>
    <source>
        <strain evidence="4 5">T170-B</strain>
    </source>
</reference>
<dbReference type="InterPro" id="IPR006842">
    <property type="entry name" value="Transposase_31"/>
</dbReference>
<name>A0A0F3RBZ8_9RICK</name>
<dbReference type="InterPro" id="IPR051699">
    <property type="entry name" value="Rpn/YhgA-like_nuclease"/>
</dbReference>
<dbReference type="PATRIC" id="fig|1268837.3.peg.563"/>
<organism evidence="4 5">
    <name type="scientific">Rickettsia argasii T170-B</name>
    <dbReference type="NCBI Taxonomy" id="1268837"/>
    <lineage>
        <taxon>Bacteria</taxon>
        <taxon>Pseudomonadati</taxon>
        <taxon>Pseudomonadota</taxon>
        <taxon>Alphaproteobacteria</taxon>
        <taxon>Rickettsiales</taxon>
        <taxon>Rickettsiaceae</taxon>
        <taxon>Rickettsieae</taxon>
        <taxon>Rickettsia</taxon>
        <taxon>spotted fever group</taxon>
    </lineage>
</organism>
<feature type="domain" description="Transposase (putative) YhgA-like" evidence="3">
    <location>
        <begin position="31"/>
        <end position="226"/>
    </location>
</feature>
<dbReference type="NCBIfam" id="TIGR01784">
    <property type="entry name" value="T_den_put_tspse"/>
    <property type="match status" value="1"/>
</dbReference>
<proteinExistence type="inferred from homology"/>
<evidence type="ECO:0000256" key="1">
    <source>
        <dbReference type="ARBA" id="ARBA00009787"/>
    </source>
</evidence>
<evidence type="ECO:0000259" key="3">
    <source>
        <dbReference type="Pfam" id="PF04754"/>
    </source>
</evidence>
<dbReference type="RefSeq" id="WP_261368783.1">
    <property type="nucleotide sequence ID" value="NZ_LAOQ01000012.1"/>
</dbReference>
<keyword evidence="5" id="KW-1185">Reference proteome</keyword>
<dbReference type="Pfam" id="PF04754">
    <property type="entry name" value="Transposase_31"/>
    <property type="match status" value="1"/>
</dbReference>
<gene>
    <name evidence="4" type="ORF">RAT170B_1650</name>
</gene>
<sequence>MNEKDISNTEEDLSANSDADAGNDVTSERPRHDALIRKAFENPIVAKEFFEMHLPQEIKAMFSSHTLKMEKESFVEADLKNSISDILFSARFKDNTGYLWVLLEHQSTPDHFMAFRLFKYMTDIAARHLTLNPKSKHLPFVYPLVFYNGKKKYNAPKNIWDLCQHKELMQDIWTKDHQVINVHDIPDEELKQKAWAGILQFFMKHIHERDLLKRWYEVADLLPEFAKLNIGIDYLELILTYTLIKIEKSDKIELEKILKSRLNTEQGEKLMTSLAHHWEQQGVEKGIQIGEAKGMQIGEAKGLQIGRNEGMQIGEAKGKYEVAKNMYNAGSDIAFISKVTGLSIAELNNLLDPQS</sequence>
<protein>
    <submittedName>
        <fullName evidence="4">Putative permease</fullName>
    </submittedName>
</protein>
<comment type="caution">
    <text evidence="4">The sequence shown here is derived from an EMBL/GenBank/DDBJ whole genome shotgun (WGS) entry which is preliminary data.</text>
</comment>
<accession>A0A0F3RBZ8</accession>